<feature type="transmembrane region" description="Helical" evidence="5">
    <location>
        <begin position="117"/>
        <end position="140"/>
    </location>
</feature>
<dbReference type="AlphaFoldDB" id="A0A3P7PTY0"/>
<dbReference type="GO" id="GO:0016020">
    <property type="term" value="C:membrane"/>
    <property type="evidence" value="ECO:0007669"/>
    <property type="project" value="UniProtKB-SubCell"/>
</dbReference>
<evidence type="ECO:0000256" key="3">
    <source>
        <dbReference type="ARBA" id="ARBA00022989"/>
    </source>
</evidence>
<evidence type="ECO:0000256" key="5">
    <source>
        <dbReference type="SAM" id="Phobius"/>
    </source>
</evidence>
<sequence>MFEMSFLSLYEQKRKALEKLRQFKLIADNCDREATGKPLLVDRRREFRKKVEKIFPFLRKPPIPSSTNTYERLFEAGTKENDIFRLVLTIIICEIVGILFCITIAVKYSTFPSVLGIYAGIGTQIVLGFMIVSPTIRAVILLAIPKLVTSKLRAIFLLFLISWSFQFPAMNTVENLQSLAISIACIRSSVIQVGNDIIEETNQQLNKIRLIFIEYLLNIYKLAQLMLIKEMCQRFFIGPYYFVRNFYSSLFFWRSLCMKTFEEASVKCDEHMISFTNKICSYIKDLKAVCAVARFTEQVCVIPDKIKNTLKLGFLSFIKDKAQNTVKSALDALNVTFYVALKYAVKYNNDEKTDNFYITDEFRKIDLLREARNEPAILPLLPEEEKKYLDGFKLHMLAKEKLKLTFSLGMTLITGFVPFLLVMIDVFTYELLNYSYEFFQSNLTQTDRLDHYELAISGEGFAANLMKKILQIFNPITRGSDIYASRLRRIIANHYWPERSKPRALFLYNQLLLARKLLLSDVIKRAKKKEFKEQLAHDEMAGRSNLINRGLPIIRGDEDQCIRCGCFNLSAIAASNSRMCPNCDGLYCTDCYAVRKRCLKCHTNMKNSKKY</sequence>
<protein>
    <recommendedName>
        <fullName evidence="6">Dendritic cell-specific transmembrane protein-like domain-containing protein</fullName>
    </recommendedName>
</protein>
<keyword evidence="3 5" id="KW-1133">Transmembrane helix</keyword>
<dbReference type="InterPro" id="IPR012858">
    <property type="entry name" value="DC_STAMP-like"/>
</dbReference>
<evidence type="ECO:0000256" key="4">
    <source>
        <dbReference type="ARBA" id="ARBA00023136"/>
    </source>
</evidence>
<comment type="subcellular location">
    <subcellularLocation>
        <location evidence="1">Membrane</location>
        <topology evidence="1">Multi-pass membrane protein</topology>
    </subcellularLocation>
</comment>
<dbReference type="OrthoDB" id="5985669at2759"/>
<dbReference type="Pfam" id="PF07782">
    <property type="entry name" value="DC_STAMP"/>
    <property type="match status" value="1"/>
</dbReference>
<dbReference type="Pfam" id="PF26039">
    <property type="entry name" value="Dcst2"/>
    <property type="match status" value="1"/>
</dbReference>
<evidence type="ECO:0000259" key="6">
    <source>
        <dbReference type="Pfam" id="PF07782"/>
    </source>
</evidence>
<dbReference type="STRING" id="318479.A0A3P7PTY0"/>
<keyword evidence="4 5" id="KW-0472">Membrane</keyword>
<feature type="transmembrane region" description="Helical" evidence="5">
    <location>
        <begin position="83"/>
        <end position="105"/>
    </location>
</feature>
<gene>
    <name evidence="7" type="ORF">DME_LOCUS8283</name>
</gene>
<keyword evidence="2 5" id="KW-0812">Transmembrane</keyword>
<accession>A0A3P7PTY0</accession>
<name>A0A3P7PTY0_DRAME</name>
<keyword evidence="8" id="KW-1185">Reference proteome</keyword>
<evidence type="ECO:0000313" key="7">
    <source>
        <dbReference type="EMBL" id="VDN58310.1"/>
    </source>
</evidence>
<organism evidence="7 8">
    <name type="scientific">Dracunculus medinensis</name>
    <name type="common">Guinea worm</name>
    <dbReference type="NCBI Taxonomy" id="318479"/>
    <lineage>
        <taxon>Eukaryota</taxon>
        <taxon>Metazoa</taxon>
        <taxon>Ecdysozoa</taxon>
        <taxon>Nematoda</taxon>
        <taxon>Chromadorea</taxon>
        <taxon>Rhabditida</taxon>
        <taxon>Spirurina</taxon>
        <taxon>Dracunculoidea</taxon>
        <taxon>Dracunculidae</taxon>
        <taxon>Dracunculus</taxon>
    </lineage>
</organism>
<evidence type="ECO:0000313" key="8">
    <source>
        <dbReference type="Proteomes" id="UP000274756"/>
    </source>
</evidence>
<dbReference type="InterPro" id="IPR051856">
    <property type="entry name" value="CSR-E3_Ligase_Protein"/>
</dbReference>
<proteinExistence type="predicted"/>
<feature type="domain" description="Dendritic cell-specific transmembrane protein-like" evidence="6">
    <location>
        <begin position="354"/>
        <end position="478"/>
    </location>
</feature>
<evidence type="ECO:0000256" key="1">
    <source>
        <dbReference type="ARBA" id="ARBA00004141"/>
    </source>
</evidence>
<dbReference type="PANTHER" id="PTHR21041">
    <property type="entry name" value="DENDRITIC CELL-SPECIFIC TRANSMEMBRANE PROTEIN"/>
    <property type="match status" value="1"/>
</dbReference>
<feature type="transmembrane region" description="Helical" evidence="5">
    <location>
        <begin position="404"/>
        <end position="424"/>
    </location>
</feature>
<evidence type="ECO:0000256" key="2">
    <source>
        <dbReference type="ARBA" id="ARBA00022692"/>
    </source>
</evidence>
<dbReference type="PANTHER" id="PTHR21041:SF9">
    <property type="entry name" value="DENDRITIC CELL-SPECIFIC TRANSMEMBRANE PROTEIN-LIKE DOMAIN-CONTAINING PROTEIN"/>
    <property type="match status" value="1"/>
</dbReference>
<dbReference type="Proteomes" id="UP000274756">
    <property type="component" value="Unassembled WGS sequence"/>
</dbReference>
<dbReference type="EMBL" id="UYYG01001167">
    <property type="protein sequence ID" value="VDN58310.1"/>
    <property type="molecule type" value="Genomic_DNA"/>
</dbReference>
<reference evidence="7 8" key="1">
    <citation type="submission" date="2018-11" db="EMBL/GenBank/DDBJ databases">
        <authorList>
            <consortium name="Pathogen Informatics"/>
        </authorList>
    </citation>
    <scope>NUCLEOTIDE SEQUENCE [LARGE SCALE GENOMIC DNA]</scope>
</reference>